<gene>
    <name evidence="1" type="ORF">HYALB_00007560</name>
</gene>
<protein>
    <submittedName>
        <fullName evidence="1">Uncharacterized protein</fullName>
    </submittedName>
</protein>
<comment type="caution">
    <text evidence="1">The sequence shown here is derived from an EMBL/GenBank/DDBJ whole genome shotgun (WGS) entry which is preliminary data.</text>
</comment>
<evidence type="ECO:0000313" key="2">
    <source>
        <dbReference type="Proteomes" id="UP000701801"/>
    </source>
</evidence>
<sequence>MVECPFSYTGIEKYFSKELWLDLRDIRFFPLELKKKPDIQIHEETPSEEGSDMEASLESFVLFIPEFYTERLRGFMTERKGEPKSCDWFGIQCLRAQEERYGNGIQRKIKEDWLNSLGSLSPPVIK</sequence>
<dbReference type="EMBL" id="CAJVRM010000160">
    <property type="protein sequence ID" value="CAG8976033.1"/>
    <property type="molecule type" value="Genomic_DNA"/>
</dbReference>
<dbReference type="AlphaFoldDB" id="A0A9N9PUZ5"/>
<proteinExistence type="predicted"/>
<reference evidence="1" key="1">
    <citation type="submission" date="2021-07" db="EMBL/GenBank/DDBJ databases">
        <authorList>
            <person name="Durling M."/>
        </authorList>
    </citation>
    <scope>NUCLEOTIDE SEQUENCE</scope>
</reference>
<name>A0A9N9PUZ5_9HELO</name>
<evidence type="ECO:0000313" key="1">
    <source>
        <dbReference type="EMBL" id="CAG8976033.1"/>
    </source>
</evidence>
<organism evidence="1 2">
    <name type="scientific">Hymenoscyphus albidus</name>
    <dbReference type="NCBI Taxonomy" id="595503"/>
    <lineage>
        <taxon>Eukaryota</taxon>
        <taxon>Fungi</taxon>
        <taxon>Dikarya</taxon>
        <taxon>Ascomycota</taxon>
        <taxon>Pezizomycotina</taxon>
        <taxon>Leotiomycetes</taxon>
        <taxon>Helotiales</taxon>
        <taxon>Helotiaceae</taxon>
        <taxon>Hymenoscyphus</taxon>
    </lineage>
</organism>
<accession>A0A9N9PUZ5</accession>
<dbReference type="Proteomes" id="UP000701801">
    <property type="component" value="Unassembled WGS sequence"/>
</dbReference>
<keyword evidence="2" id="KW-1185">Reference proteome</keyword>